<protein>
    <submittedName>
        <fullName evidence="1">Uncharacterized protein</fullName>
    </submittedName>
</protein>
<dbReference type="Proteomes" id="UP000828941">
    <property type="component" value="Chromosome 5"/>
</dbReference>
<evidence type="ECO:0000313" key="2">
    <source>
        <dbReference type="Proteomes" id="UP000828941"/>
    </source>
</evidence>
<keyword evidence="2" id="KW-1185">Reference proteome</keyword>
<organism evidence="1 2">
    <name type="scientific">Bauhinia variegata</name>
    <name type="common">Purple orchid tree</name>
    <name type="synonym">Phanera variegata</name>
    <dbReference type="NCBI Taxonomy" id="167791"/>
    <lineage>
        <taxon>Eukaryota</taxon>
        <taxon>Viridiplantae</taxon>
        <taxon>Streptophyta</taxon>
        <taxon>Embryophyta</taxon>
        <taxon>Tracheophyta</taxon>
        <taxon>Spermatophyta</taxon>
        <taxon>Magnoliopsida</taxon>
        <taxon>eudicotyledons</taxon>
        <taxon>Gunneridae</taxon>
        <taxon>Pentapetalae</taxon>
        <taxon>rosids</taxon>
        <taxon>fabids</taxon>
        <taxon>Fabales</taxon>
        <taxon>Fabaceae</taxon>
        <taxon>Cercidoideae</taxon>
        <taxon>Cercideae</taxon>
        <taxon>Bauhiniinae</taxon>
        <taxon>Bauhinia</taxon>
    </lineage>
</organism>
<accession>A0ACB9PEL2</accession>
<proteinExistence type="predicted"/>
<evidence type="ECO:0000313" key="1">
    <source>
        <dbReference type="EMBL" id="KAI4345931.1"/>
    </source>
</evidence>
<comment type="caution">
    <text evidence="1">The sequence shown here is derived from an EMBL/GenBank/DDBJ whole genome shotgun (WGS) entry which is preliminary data.</text>
</comment>
<dbReference type="EMBL" id="CM039430">
    <property type="protein sequence ID" value="KAI4345931.1"/>
    <property type="molecule type" value="Genomic_DNA"/>
</dbReference>
<name>A0ACB9PEL2_BAUVA</name>
<reference evidence="1 2" key="1">
    <citation type="journal article" date="2022" name="DNA Res.">
        <title>Chromosomal-level genome assembly of the orchid tree Bauhinia variegata (Leguminosae; Cercidoideae) supports the allotetraploid origin hypothesis of Bauhinia.</title>
        <authorList>
            <person name="Zhong Y."/>
            <person name="Chen Y."/>
            <person name="Zheng D."/>
            <person name="Pang J."/>
            <person name="Liu Y."/>
            <person name="Luo S."/>
            <person name="Meng S."/>
            <person name="Qian L."/>
            <person name="Wei D."/>
            <person name="Dai S."/>
            <person name="Zhou R."/>
        </authorList>
    </citation>
    <scope>NUCLEOTIDE SEQUENCE [LARGE SCALE GENOMIC DNA]</scope>
    <source>
        <strain evidence="1">BV-YZ2020</strain>
    </source>
</reference>
<sequence>MRQDQLLFGALVGTLSISVAPLVTQATTTREAWLLLEQTYAKPSRGHIKQVKEKIKNLTKGSQTISEYMQAIKACSDQLTSLGKPLDPEDLVNYVLHGLDRSYQPVIDAVNARDTPIKFEELHEKLINKELSLQMAGSPSSIPATALTVQTKHSNRNKTKGSSSQQFWQSPTPQQQSNWSRQSHPAPQNSSYRPQHKPFQGRCQWCREQGHVVGYCPLFLQQAPHLRPPSQNHQPIQQSFPQANITSTHSPPNNNWLVDSGASHHVTNDLQNLAHHYPYNGTEELVVGDGTGLPITHSGSLLLPSSYTSSFKLQNVLCAPQISKNIISVSKFTSQNKKSIEFSPSSFSVKDLHTGVVQLSGPCVNGLYRWPTSPPCARTAMLSFTRDWHHKLGHPATSILQFLASKFSLGFKTSPVISFDGYRYYVIFVDHYTKYVWLYPLRKKSETATVFICFKALVENFFQNKIKVLYSDNGGEYIALASFLATNGITHLTSPPHTPEHNGYSERRHRHIVETGLSLLTHSNMPLTLWPFAFTTAAYLIN</sequence>
<gene>
    <name evidence="1" type="ORF">L6164_013016</name>
</gene>